<dbReference type="Proteomes" id="UP001276659">
    <property type="component" value="Unassembled WGS sequence"/>
</dbReference>
<protein>
    <recommendedName>
        <fullName evidence="8">Rhodopsin domain-containing protein</fullName>
    </recommendedName>
</protein>
<evidence type="ECO:0000256" key="6">
    <source>
        <dbReference type="SAM" id="MobiDB-lite"/>
    </source>
</evidence>
<evidence type="ECO:0000256" key="1">
    <source>
        <dbReference type="ARBA" id="ARBA00004141"/>
    </source>
</evidence>
<evidence type="ECO:0000259" key="8">
    <source>
        <dbReference type="Pfam" id="PF20684"/>
    </source>
</evidence>
<dbReference type="InterPro" id="IPR049326">
    <property type="entry name" value="Rhodopsin_dom_fungi"/>
</dbReference>
<comment type="caution">
    <text evidence="9">The sequence shown here is derived from an EMBL/GenBank/DDBJ whole genome shotgun (WGS) entry which is preliminary data.</text>
</comment>
<comment type="similarity">
    <text evidence="5">Belongs to the SAT4 family.</text>
</comment>
<keyword evidence="4 7" id="KW-0472">Membrane</keyword>
<feature type="domain" description="Rhodopsin" evidence="8">
    <location>
        <begin position="60"/>
        <end position="150"/>
    </location>
</feature>
<proteinExistence type="inferred from homology"/>
<keyword evidence="2 7" id="KW-0812">Transmembrane</keyword>
<organism evidence="9 10">
    <name type="scientific">Lepraria neglecta</name>
    <dbReference type="NCBI Taxonomy" id="209136"/>
    <lineage>
        <taxon>Eukaryota</taxon>
        <taxon>Fungi</taxon>
        <taxon>Dikarya</taxon>
        <taxon>Ascomycota</taxon>
        <taxon>Pezizomycotina</taxon>
        <taxon>Lecanoromycetes</taxon>
        <taxon>OSLEUM clade</taxon>
        <taxon>Lecanoromycetidae</taxon>
        <taxon>Lecanorales</taxon>
        <taxon>Lecanorineae</taxon>
        <taxon>Stereocaulaceae</taxon>
        <taxon>Lepraria</taxon>
    </lineage>
</organism>
<dbReference type="Pfam" id="PF20684">
    <property type="entry name" value="Fung_rhodopsin"/>
    <property type="match status" value="1"/>
</dbReference>
<feature type="transmembrane region" description="Helical" evidence="7">
    <location>
        <begin position="88"/>
        <end position="110"/>
    </location>
</feature>
<comment type="subcellular location">
    <subcellularLocation>
        <location evidence="1">Membrane</location>
        <topology evidence="1">Multi-pass membrane protein</topology>
    </subcellularLocation>
</comment>
<dbReference type="InterPro" id="IPR052337">
    <property type="entry name" value="SAT4-like"/>
</dbReference>
<evidence type="ECO:0000313" key="9">
    <source>
        <dbReference type="EMBL" id="KAK3173267.1"/>
    </source>
</evidence>
<sequence length="319" mass="36035">MRLLGIIIGAGLDIPQVHYGLGRHQYYLSDYQVQEFNRYSYGEWIQIFFTLMFTKVSGPVISLLSDILLSASPILVIRAARTTLRQKLLLCCLIGLGLIIAMCCLVRTVLSWQTDHADQTWIGVDNFMWRTAEVVLGTIAACFPTLPPLWSLLHDKIDGIRKRRTGRREEKWVFGRLRRGPRNMETAMNSTSQKQLPMPPNARIMSNEQTGYYGHRDSESEMQGAGYGSEAGYSQLVGSDTGYSQVVDEHLELARRVRDFQPVVQSERPRLQMMLMGDGDGEGDGDGDGGRGRSDWSQEVWDGISRLEIEPLRVAFQDV</sequence>
<gene>
    <name evidence="9" type="ORF">OEA41_006596</name>
</gene>
<keyword evidence="10" id="KW-1185">Reference proteome</keyword>
<accession>A0AAD9ZAN6</accession>
<feature type="transmembrane region" description="Helical" evidence="7">
    <location>
        <begin position="134"/>
        <end position="153"/>
    </location>
</feature>
<dbReference type="GO" id="GO:0016020">
    <property type="term" value="C:membrane"/>
    <property type="evidence" value="ECO:0007669"/>
    <property type="project" value="UniProtKB-SubCell"/>
</dbReference>
<name>A0AAD9ZAN6_9LECA</name>
<evidence type="ECO:0000256" key="4">
    <source>
        <dbReference type="ARBA" id="ARBA00023136"/>
    </source>
</evidence>
<keyword evidence="3 7" id="KW-1133">Transmembrane helix</keyword>
<reference evidence="9" key="1">
    <citation type="submission" date="2022-11" db="EMBL/GenBank/DDBJ databases">
        <title>Chromosomal genome sequence assembly and mating type (MAT) locus characterization of the leprose asexual lichenized fungus Lepraria neglecta (Nyl.) Erichsen.</title>
        <authorList>
            <person name="Allen J.L."/>
            <person name="Pfeffer B."/>
        </authorList>
    </citation>
    <scope>NUCLEOTIDE SEQUENCE</scope>
    <source>
        <strain evidence="9">Allen 5258</strain>
    </source>
</reference>
<dbReference type="EMBL" id="JASNWA010000007">
    <property type="protein sequence ID" value="KAK3173267.1"/>
    <property type="molecule type" value="Genomic_DNA"/>
</dbReference>
<evidence type="ECO:0000256" key="7">
    <source>
        <dbReference type="SAM" id="Phobius"/>
    </source>
</evidence>
<feature type="transmembrane region" description="Helical" evidence="7">
    <location>
        <begin position="44"/>
        <end position="76"/>
    </location>
</feature>
<dbReference type="PANTHER" id="PTHR33048">
    <property type="entry name" value="PTH11-LIKE INTEGRAL MEMBRANE PROTEIN (AFU_ORTHOLOGUE AFUA_5G11245)"/>
    <property type="match status" value="1"/>
</dbReference>
<feature type="region of interest" description="Disordered" evidence="6">
    <location>
        <begin position="276"/>
        <end position="296"/>
    </location>
</feature>
<dbReference type="PANTHER" id="PTHR33048:SF146">
    <property type="entry name" value="INTEGRAL MEMBRANE PROTEIN"/>
    <property type="match status" value="1"/>
</dbReference>
<evidence type="ECO:0000256" key="5">
    <source>
        <dbReference type="ARBA" id="ARBA00038359"/>
    </source>
</evidence>
<dbReference type="AlphaFoldDB" id="A0AAD9ZAN6"/>
<evidence type="ECO:0000256" key="3">
    <source>
        <dbReference type="ARBA" id="ARBA00022989"/>
    </source>
</evidence>
<evidence type="ECO:0000313" key="10">
    <source>
        <dbReference type="Proteomes" id="UP001276659"/>
    </source>
</evidence>
<evidence type="ECO:0000256" key="2">
    <source>
        <dbReference type="ARBA" id="ARBA00022692"/>
    </source>
</evidence>